<reference evidence="2 3" key="1">
    <citation type="journal article" date="2023" name="IMA Fungus">
        <title>Comparative genomic study of the Penicillium genus elucidates a diverse pangenome and 15 lateral gene transfer events.</title>
        <authorList>
            <person name="Petersen C."/>
            <person name="Sorensen T."/>
            <person name="Nielsen M.R."/>
            <person name="Sondergaard T.E."/>
            <person name="Sorensen J.L."/>
            <person name="Fitzpatrick D.A."/>
            <person name="Frisvad J.C."/>
            <person name="Nielsen K.L."/>
        </authorList>
    </citation>
    <scope>NUCLEOTIDE SEQUENCE [LARGE SCALE GENOMIC DNA]</scope>
    <source>
        <strain evidence="2 3">IBT 35679</strain>
    </source>
</reference>
<feature type="region of interest" description="Disordered" evidence="1">
    <location>
        <begin position="102"/>
        <end position="193"/>
    </location>
</feature>
<comment type="caution">
    <text evidence="2">The sequence shown here is derived from an EMBL/GenBank/DDBJ whole genome shotgun (WGS) entry which is preliminary data.</text>
</comment>
<sequence length="434" mass="49815">MPRKAQVPKRKNDAQWHRLKIGDDKDQHYRDAVTMILMGINNDLSVDGLNLRLREAREDVNNAIHEEIDKMPHGIPRLHRPTAVKNLYDIFRDQRTTWPVANREDLLLDSEDEDSGKEAEGEEEDDEEVPGAEADPDDDSEDEDDKPVENPYLREADSEVQEQDSAPKSASSSSCEEQPEQDESSESEEDPEPFDYQSQYVVYNAQVDIIKAGDRCGSPSWTVNLSHFLECPELECQQTPDQKWINIEYVRFQYIEKALKKMNLLDKPGSSIWWSWQERDNLDWNTTNSTKGQARLNNGWDLGRAIWRSFEGHFEDFRGPRPVGDIDSLPRDHDLPSFTLIVRESGPDFGVPLGNVPELEGMFDEEKSDVETPFAKSDTQTLSKSDTESEYMVTRLWKYISSSQTTSAEKRPRDESDGSQPSGKRRKMAAPWEL</sequence>
<name>A0AAD6GCT7_9EURO</name>
<feature type="compositionally biased region" description="Low complexity" evidence="1">
    <location>
        <begin position="163"/>
        <end position="176"/>
    </location>
</feature>
<accession>A0AAD6GCT7</accession>
<feature type="compositionally biased region" description="Acidic residues" evidence="1">
    <location>
        <begin position="177"/>
        <end position="193"/>
    </location>
</feature>
<dbReference type="EMBL" id="JAQIZZ010000007">
    <property type="protein sequence ID" value="KAJ5532821.1"/>
    <property type="molecule type" value="Genomic_DNA"/>
</dbReference>
<evidence type="ECO:0000256" key="1">
    <source>
        <dbReference type="SAM" id="MobiDB-lite"/>
    </source>
</evidence>
<keyword evidence="3" id="KW-1185">Reference proteome</keyword>
<proteinExistence type="predicted"/>
<feature type="region of interest" description="Disordered" evidence="1">
    <location>
        <begin position="403"/>
        <end position="434"/>
    </location>
</feature>
<organism evidence="2 3">
    <name type="scientific">Penicillium frequentans</name>
    <dbReference type="NCBI Taxonomy" id="3151616"/>
    <lineage>
        <taxon>Eukaryota</taxon>
        <taxon>Fungi</taxon>
        <taxon>Dikarya</taxon>
        <taxon>Ascomycota</taxon>
        <taxon>Pezizomycotina</taxon>
        <taxon>Eurotiomycetes</taxon>
        <taxon>Eurotiomycetidae</taxon>
        <taxon>Eurotiales</taxon>
        <taxon>Aspergillaceae</taxon>
        <taxon>Penicillium</taxon>
    </lineage>
</organism>
<dbReference type="AlphaFoldDB" id="A0AAD6GCT7"/>
<evidence type="ECO:0000313" key="2">
    <source>
        <dbReference type="EMBL" id="KAJ5532821.1"/>
    </source>
</evidence>
<gene>
    <name evidence="2" type="ORF">N7494_009373</name>
</gene>
<protein>
    <submittedName>
        <fullName evidence="2">Uncharacterized protein</fullName>
    </submittedName>
</protein>
<evidence type="ECO:0000313" key="3">
    <source>
        <dbReference type="Proteomes" id="UP001220324"/>
    </source>
</evidence>
<dbReference type="Proteomes" id="UP001220324">
    <property type="component" value="Unassembled WGS sequence"/>
</dbReference>
<feature type="compositionally biased region" description="Acidic residues" evidence="1">
    <location>
        <begin position="107"/>
        <end position="146"/>
    </location>
</feature>